<comment type="caution">
    <text evidence="1">The sequence shown here is derived from an EMBL/GenBank/DDBJ whole genome shotgun (WGS) entry which is preliminary data.</text>
</comment>
<keyword evidence="2" id="KW-1185">Reference proteome</keyword>
<name>A0ABQ1NCI3_9BACT</name>
<dbReference type="InterPro" id="IPR059231">
    <property type="entry name" value="Leader_pinensin"/>
</dbReference>
<proteinExistence type="predicted"/>
<gene>
    <name evidence="1" type="ORF">GCM10011506_45220</name>
</gene>
<organism evidence="1 2">
    <name type="scientific">Marivirga lumbricoides</name>
    <dbReference type="NCBI Taxonomy" id="1046115"/>
    <lineage>
        <taxon>Bacteria</taxon>
        <taxon>Pseudomonadati</taxon>
        <taxon>Bacteroidota</taxon>
        <taxon>Cytophagia</taxon>
        <taxon>Cytophagales</taxon>
        <taxon>Marivirgaceae</taxon>
        <taxon>Marivirga</taxon>
    </lineage>
</organism>
<reference evidence="2" key="1">
    <citation type="journal article" date="2019" name="Int. J. Syst. Evol. Microbiol.">
        <title>The Global Catalogue of Microorganisms (GCM) 10K type strain sequencing project: providing services to taxonomists for standard genome sequencing and annotation.</title>
        <authorList>
            <consortium name="The Broad Institute Genomics Platform"/>
            <consortium name="The Broad Institute Genome Sequencing Center for Infectious Disease"/>
            <person name="Wu L."/>
            <person name="Ma J."/>
        </authorList>
    </citation>
    <scope>NUCLEOTIDE SEQUENCE [LARGE SCALE GENOMIC DNA]</scope>
    <source>
        <strain evidence="2">CGMCC 1.10832</strain>
    </source>
</reference>
<accession>A0ABQ1NCI3</accession>
<evidence type="ECO:0000313" key="2">
    <source>
        <dbReference type="Proteomes" id="UP000636010"/>
    </source>
</evidence>
<dbReference type="EMBL" id="BMEC01000020">
    <property type="protein sequence ID" value="GGC54536.1"/>
    <property type="molecule type" value="Genomic_DNA"/>
</dbReference>
<dbReference type="NCBIfam" id="NF038180">
    <property type="entry name" value="leader_pinensin"/>
    <property type="match status" value="1"/>
</dbReference>
<protein>
    <submittedName>
        <fullName evidence="1">Uncharacterized protein</fullName>
    </submittedName>
</protein>
<dbReference type="RefSeq" id="WP_188467625.1">
    <property type="nucleotide sequence ID" value="NZ_BAABHU010000020.1"/>
</dbReference>
<evidence type="ECO:0000313" key="1">
    <source>
        <dbReference type="EMBL" id="GGC54536.1"/>
    </source>
</evidence>
<sequence length="63" mass="6918">MKNSKSEKLNLEDLQVQSFVTSLDSEVEKNVLGGLDTDPSHTTIHTDPVLDPDHCAAKEVRAI</sequence>
<dbReference type="Proteomes" id="UP000636010">
    <property type="component" value="Unassembled WGS sequence"/>
</dbReference>